<sequence length="761" mass="87804">MSGQKFQYDESGGTFFYFLLSFLALLLIPGTYYLWPRQPKQDPDQLAKECQCNGCKKKKLILQSNKPWKNTKALFVKFLIIMGWVILILLAYKVSQFDYEMANFDPFEILSIPPGSSQNEIKRAYRKLSLILHPDKETGDEKAFMKLTKAYQALTDDEARKNWEKYGNPDGPGAMSFGIALPSWIVEKENSLWVLGLYGLVFMVALPTVVGMWWYKSIRYTGDQILLTTTEMYYFFFVKTPSMTLKRVIMILAASFEFFKKRNAEVVERDTDNEEIPSLIKQLPNLGEKNKEVPLCNMYSIKARALLHAHLSRIPLNPETLDKDRQYIVKKCPYLIQEMVGCIHQVILLAYARRVPRVPTITTIENCMKLCPMIVQGFWEFKNPLLQLPHITEDNLKYFLAKKRQIKSLQQFAQLKGEERRLILRNLSDSQYEDVMKVLGNMPYIDFKVRSEVIDDENPTVYTAGAIVTVTVSLTRKDMKHLFGDDSINEQTMIDDNKTNAEMIDEMSEEQNQSAKAAKPAWLKKKKGQKKSHKKSINKKAAPTKNVQTPSQTVANNTQHAGNAVNAKKKDDKSEKESSKEKLSDVSDSEVESDRSDDEDSHDKKDMSLDDDDTEWEKFQQKITKRERVLEGRSNLSHEVHCPLFPDVKQEYWWVYICDRKSQTLLTTPVHVTSLVQFEEVQLKFTAPRWPGLYTFTVCLRSDSYLGFDQAQDIKLDVKEAPEIPTEHPQWDISDEETAEDVDAADEHSEFTTDEDISDNE</sequence>
<feature type="region of interest" description="Disordered" evidence="9">
    <location>
        <begin position="506"/>
        <end position="615"/>
    </location>
</feature>
<feature type="compositionally biased region" description="Basic and acidic residues" evidence="9">
    <location>
        <begin position="568"/>
        <end position="585"/>
    </location>
</feature>
<evidence type="ECO:0000256" key="1">
    <source>
        <dbReference type="ARBA" id="ARBA00004477"/>
    </source>
</evidence>
<evidence type="ECO:0000256" key="10">
    <source>
        <dbReference type="SAM" id="Phobius"/>
    </source>
</evidence>
<keyword evidence="5" id="KW-0653">Protein transport</keyword>
<dbReference type="RefSeq" id="XP_014483179.1">
    <property type="nucleotide sequence ID" value="XM_014627693.1"/>
</dbReference>
<dbReference type="InterPro" id="IPR001623">
    <property type="entry name" value="DnaJ_domain"/>
</dbReference>
<evidence type="ECO:0000256" key="7">
    <source>
        <dbReference type="ARBA" id="ARBA00023136"/>
    </source>
</evidence>
<feature type="compositionally biased region" description="Acidic residues" evidence="9">
    <location>
        <begin position="752"/>
        <end position="761"/>
    </location>
</feature>
<organism evidence="12 13">
    <name type="scientific">Dinoponera quadriceps</name>
    <name type="common">South American ant</name>
    <dbReference type="NCBI Taxonomy" id="609295"/>
    <lineage>
        <taxon>Eukaryota</taxon>
        <taxon>Metazoa</taxon>
        <taxon>Ecdysozoa</taxon>
        <taxon>Arthropoda</taxon>
        <taxon>Hexapoda</taxon>
        <taxon>Insecta</taxon>
        <taxon>Pterygota</taxon>
        <taxon>Neoptera</taxon>
        <taxon>Endopterygota</taxon>
        <taxon>Hymenoptera</taxon>
        <taxon>Apocrita</taxon>
        <taxon>Aculeata</taxon>
        <taxon>Formicoidea</taxon>
        <taxon>Formicidae</taxon>
        <taxon>Ponerinae</taxon>
        <taxon>Ponerini</taxon>
        <taxon>Dinoponera</taxon>
    </lineage>
</organism>
<dbReference type="SUPFAM" id="SSF158702">
    <property type="entry name" value="Sec63 N-terminal domain-like"/>
    <property type="match status" value="1"/>
</dbReference>
<dbReference type="Pfam" id="PF00226">
    <property type="entry name" value="DnaJ"/>
    <property type="match status" value="1"/>
</dbReference>
<keyword evidence="2" id="KW-0813">Transport</keyword>
<dbReference type="CTD" id="11231"/>
<evidence type="ECO:0000256" key="3">
    <source>
        <dbReference type="ARBA" id="ARBA00022692"/>
    </source>
</evidence>
<dbReference type="Gene3D" id="2.60.40.150">
    <property type="entry name" value="C2 domain"/>
    <property type="match status" value="1"/>
</dbReference>
<dbReference type="GO" id="GO:0006620">
    <property type="term" value="P:post-translational protein targeting to endoplasmic reticulum membrane"/>
    <property type="evidence" value="ECO:0007669"/>
    <property type="project" value="TreeGrafter"/>
</dbReference>
<evidence type="ECO:0000256" key="8">
    <source>
        <dbReference type="ARBA" id="ARBA00023186"/>
    </source>
</evidence>
<feature type="transmembrane region" description="Helical" evidence="10">
    <location>
        <begin position="15"/>
        <end position="35"/>
    </location>
</feature>
<dbReference type="PRINTS" id="PR00625">
    <property type="entry name" value="JDOMAIN"/>
</dbReference>
<dbReference type="CDD" id="cd06257">
    <property type="entry name" value="DnaJ"/>
    <property type="match status" value="1"/>
</dbReference>
<dbReference type="Gene3D" id="1.10.150.20">
    <property type="entry name" value="5' to 3' exonuclease, C-terminal subdomain"/>
    <property type="match status" value="1"/>
</dbReference>
<dbReference type="GO" id="GO:0008320">
    <property type="term" value="F:protein transmembrane transporter activity"/>
    <property type="evidence" value="ECO:0007669"/>
    <property type="project" value="TreeGrafter"/>
</dbReference>
<feature type="compositionally biased region" description="Acidic residues" evidence="9">
    <location>
        <begin position="733"/>
        <end position="744"/>
    </location>
</feature>
<feature type="compositionally biased region" description="Basic and acidic residues" evidence="9">
    <location>
        <begin position="720"/>
        <end position="730"/>
    </location>
</feature>
<protein>
    <submittedName>
        <fullName evidence="13">Translocation protein SEC63 homolog</fullName>
    </submittedName>
</protein>
<feature type="region of interest" description="Disordered" evidence="9">
    <location>
        <begin position="720"/>
        <end position="761"/>
    </location>
</feature>
<dbReference type="Gene3D" id="1.10.3380.10">
    <property type="entry name" value="Sec63 N-terminal domain-like domain"/>
    <property type="match status" value="1"/>
</dbReference>
<keyword evidence="6 10" id="KW-1133">Transmembrane helix</keyword>
<accession>A0A6P3XYW9</accession>
<evidence type="ECO:0000256" key="4">
    <source>
        <dbReference type="ARBA" id="ARBA00022824"/>
    </source>
</evidence>
<dbReference type="InterPro" id="IPR004179">
    <property type="entry name" value="Sec63-dom"/>
</dbReference>
<feature type="compositionally biased region" description="Acidic residues" evidence="9">
    <location>
        <begin position="587"/>
        <end position="600"/>
    </location>
</feature>
<dbReference type="SUPFAM" id="SSF81296">
    <property type="entry name" value="E set domains"/>
    <property type="match status" value="1"/>
</dbReference>
<dbReference type="KEGG" id="dqu:106748818"/>
<keyword evidence="3 10" id="KW-0812">Transmembrane</keyword>
<dbReference type="OrthoDB" id="1734229at2759"/>
<evidence type="ECO:0000256" key="6">
    <source>
        <dbReference type="ARBA" id="ARBA00022989"/>
    </source>
</evidence>
<feature type="transmembrane region" description="Helical" evidence="10">
    <location>
        <begin position="192"/>
        <end position="215"/>
    </location>
</feature>
<dbReference type="GO" id="GO:0031207">
    <property type="term" value="C:Sec62/Sec63 complex"/>
    <property type="evidence" value="ECO:0007669"/>
    <property type="project" value="TreeGrafter"/>
</dbReference>
<feature type="compositionally biased region" description="Polar residues" evidence="9">
    <location>
        <begin position="545"/>
        <end position="561"/>
    </location>
</feature>
<keyword evidence="12" id="KW-1185">Reference proteome</keyword>
<dbReference type="PANTHER" id="PTHR24075:SF0">
    <property type="entry name" value="TRANSLOCATION PROTEIN SEC63 HOMOLOG"/>
    <property type="match status" value="1"/>
</dbReference>
<reference evidence="13" key="1">
    <citation type="submission" date="2025-08" db="UniProtKB">
        <authorList>
            <consortium name="RefSeq"/>
        </authorList>
    </citation>
    <scope>IDENTIFICATION</scope>
</reference>
<dbReference type="Proteomes" id="UP000515204">
    <property type="component" value="Unplaced"/>
</dbReference>
<feature type="compositionally biased region" description="Basic residues" evidence="9">
    <location>
        <begin position="522"/>
        <end position="538"/>
    </location>
</feature>
<evidence type="ECO:0000256" key="5">
    <source>
        <dbReference type="ARBA" id="ARBA00022927"/>
    </source>
</evidence>
<feature type="transmembrane region" description="Helical" evidence="10">
    <location>
        <begin position="74"/>
        <end position="92"/>
    </location>
</feature>
<dbReference type="GO" id="GO:0006614">
    <property type="term" value="P:SRP-dependent cotranslational protein targeting to membrane"/>
    <property type="evidence" value="ECO:0007669"/>
    <property type="project" value="TreeGrafter"/>
</dbReference>
<gene>
    <name evidence="13" type="primary">LOC106748818</name>
</gene>
<dbReference type="InterPro" id="IPR035892">
    <property type="entry name" value="C2_domain_sf"/>
</dbReference>
<dbReference type="SUPFAM" id="SSF46565">
    <property type="entry name" value="Chaperone J-domain"/>
    <property type="match status" value="1"/>
</dbReference>
<dbReference type="SMART" id="SM00271">
    <property type="entry name" value="DnaJ"/>
    <property type="match status" value="1"/>
</dbReference>
<dbReference type="GeneID" id="106748818"/>
<dbReference type="InterPro" id="IPR036869">
    <property type="entry name" value="J_dom_sf"/>
</dbReference>
<dbReference type="FunFam" id="1.10.287.110:FF:000063">
    <property type="entry name" value="Translocation protein SEC63"/>
    <property type="match status" value="1"/>
</dbReference>
<evidence type="ECO:0000256" key="2">
    <source>
        <dbReference type="ARBA" id="ARBA00022448"/>
    </source>
</evidence>
<dbReference type="InterPro" id="IPR014756">
    <property type="entry name" value="Ig_E-set"/>
</dbReference>
<proteinExistence type="predicted"/>
<dbReference type="Pfam" id="PF02889">
    <property type="entry name" value="Sec63"/>
    <property type="match status" value="1"/>
</dbReference>
<dbReference type="PANTHER" id="PTHR24075">
    <property type="entry name" value="SEC63 DOMAIN-CONTAINING"/>
    <property type="match status" value="1"/>
</dbReference>
<dbReference type="FunFam" id="1.10.3380.10:FF:000011">
    <property type="entry name" value="Translocation protein SEC63"/>
    <property type="match status" value="1"/>
</dbReference>
<dbReference type="GO" id="GO:0003723">
    <property type="term" value="F:RNA binding"/>
    <property type="evidence" value="ECO:0007669"/>
    <property type="project" value="TreeGrafter"/>
</dbReference>
<dbReference type="SMART" id="SM00973">
    <property type="entry name" value="Sec63"/>
    <property type="match status" value="1"/>
</dbReference>
<keyword evidence="7 10" id="KW-0472">Membrane</keyword>
<dbReference type="AlphaFoldDB" id="A0A6P3XYW9"/>
<evidence type="ECO:0000313" key="13">
    <source>
        <dbReference type="RefSeq" id="XP_014483179.1"/>
    </source>
</evidence>
<keyword evidence="4" id="KW-0256">Endoplasmic reticulum</keyword>
<dbReference type="PROSITE" id="PS50076">
    <property type="entry name" value="DNAJ_2"/>
    <property type="match status" value="1"/>
</dbReference>
<name>A0A6P3XYW9_DINQU</name>
<keyword evidence="8" id="KW-0143">Chaperone</keyword>
<dbReference type="Gene3D" id="1.10.287.110">
    <property type="entry name" value="DnaJ domain"/>
    <property type="match status" value="1"/>
</dbReference>
<feature type="domain" description="J" evidence="11">
    <location>
        <begin position="105"/>
        <end position="167"/>
    </location>
</feature>
<evidence type="ECO:0000256" key="9">
    <source>
        <dbReference type="SAM" id="MobiDB-lite"/>
    </source>
</evidence>
<evidence type="ECO:0000313" key="12">
    <source>
        <dbReference type="Proteomes" id="UP000515204"/>
    </source>
</evidence>
<comment type="subcellular location">
    <subcellularLocation>
        <location evidence="1">Endoplasmic reticulum membrane</location>
        <topology evidence="1">Multi-pass membrane protein</topology>
    </subcellularLocation>
</comment>
<evidence type="ECO:0000259" key="11">
    <source>
        <dbReference type="PROSITE" id="PS50076"/>
    </source>
</evidence>